<proteinExistence type="inferred from homology"/>
<dbReference type="PANTHER" id="PTHR37424">
    <property type="entry name" value="BACTERIOFERRITIN-ASSOCIATED FERREDOXIN"/>
    <property type="match status" value="1"/>
</dbReference>
<protein>
    <recommendedName>
        <fullName evidence="7">Bacterioferritin-associated ferredoxin</fullName>
    </recommendedName>
</protein>
<dbReference type="Pfam" id="PF04324">
    <property type="entry name" value="Fer2_BFD"/>
    <property type="match status" value="1"/>
</dbReference>
<keyword evidence="1" id="KW-0813">Transport</keyword>
<dbReference type="AlphaFoldDB" id="D5RQF6"/>
<keyword evidence="2" id="KW-0001">2Fe-2S</keyword>
<name>D5RQF6_9PROT</name>
<dbReference type="GO" id="GO:0051537">
    <property type="term" value="F:2 iron, 2 sulfur cluster binding"/>
    <property type="evidence" value="ECO:0007669"/>
    <property type="project" value="UniProtKB-KW"/>
</dbReference>
<dbReference type="HOGENOM" id="CLU_159205_6_1_5"/>
<evidence type="ECO:0000313" key="10">
    <source>
        <dbReference type="EMBL" id="EFH10459.1"/>
    </source>
</evidence>
<sequence length="83" mass="8728">MQIELRTSINRIVSNDAVPFMYVCLCNGLTDSQIRGAIAAGANRPKEVYAACNCNAQCGCCTGTMLSIIRDQSPAEAQAAAGD</sequence>
<evidence type="ECO:0000256" key="3">
    <source>
        <dbReference type="ARBA" id="ARBA00022723"/>
    </source>
</evidence>
<dbReference type="PANTHER" id="PTHR37424:SF1">
    <property type="entry name" value="BACTERIOFERRITIN-ASSOCIATED FERREDOXIN"/>
    <property type="match status" value="1"/>
</dbReference>
<evidence type="ECO:0000256" key="6">
    <source>
        <dbReference type="ARBA" id="ARBA00023014"/>
    </source>
</evidence>
<evidence type="ECO:0000256" key="1">
    <source>
        <dbReference type="ARBA" id="ARBA00022448"/>
    </source>
</evidence>
<evidence type="ECO:0000256" key="7">
    <source>
        <dbReference type="ARBA" id="ARBA00039386"/>
    </source>
</evidence>
<keyword evidence="6" id="KW-0411">Iron-sulfur</keyword>
<keyword evidence="5" id="KW-0408">Iron</keyword>
<keyword evidence="3" id="KW-0479">Metal-binding</keyword>
<evidence type="ECO:0000256" key="8">
    <source>
        <dbReference type="ARBA" id="ARBA00046332"/>
    </source>
</evidence>
<evidence type="ECO:0000313" key="11">
    <source>
        <dbReference type="Proteomes" id="UP000005324"/>
    </source>
</evidence>
<dbReference type="InterPro" id="IPR052371">
    <property type="entry name" value="BFD-associated_ferredoxin"/>
</dbReference>
<comment type="caution">
    <text evidence="10">The sequence shown here is derived from an EMBL/GenBank/DDBJ whole genome shotgun (WGS) entry which is preliminary data.</text>
</comment>
<dbReference type="InterPro" id="IPR041854">
    <property type="entry name" value="BFD-like_2Fe2S-bd_dom_sf"/>
</dbReference>
<accession>D5RQF6</accession>
<dbReference type="GO" id="GO:0046872">
    <property type="term" value="F:metal ion binding"/>
    <property type="evidence" value="ECO:0007669"/>
    <property type="project" value="UniProtKB-KW"/>
</dbReference>
<reference evidence="10 11" key="1">
    <citation type="submission" date="2010-04" db="EMBL/GenBank/DDBJ databases">
        <authorList>
            <person name="Qin X."/>
            <person name="Bachman B."/>
            <person name="Battles P."/>
            <person name="Bell A."/>
            <person name="Bess C."/>
            <person name="Bickham C."/>
            <person name="Chaboub L."/>
            <person name="Chen D."/>
            <person name="Coyle M."/>
            <person name="Deiros D.R."/>
            <person name="Dinh H."/>
            <person name="Forbes L."/>
            <person name="Fowler G."/>
            <person name="Francisco L."/>
            <person name="Fu Q."/>
            <person name="Gubbala S."/>
            <person name="Hale W."/>
            <person name="Han Y."/>
            <person name="Hemphill L."/>
            <person name="Highlander S.K."/>
            <person name="Hirani K."/>
            <person name="Hogues M."/>
            <person name="Jackson L."/>
            <person name="Jakkamsetti A."/>
            <person name="Javaid M."/>
            <person name="Jiang H."/>
            <person name="Korchina V."/>
            <person name="Kovar C."/>
            <person name="Lara F."/>
            <person name="Lee S."/>
            <person name="Mata R."/>
            <person name="Mathew T."/>
            <person name="Moen C."/>
            <person name="Morales K."/>
            <person name="Munidasa M."/>
            <person name="Nazareth L."/>
            <person name="Ngo R."/>
            <person name="Nguyen L."/>
            <person name="Okwuonu G."/>
            <person name="Ongeri F."/>
            <person name="Patil S."/>
            <person name="Petrosino J."/>
            <person name="Pham C."/>
            <person name="Pham P."/>
            <person name="Pu L.-L."/>
            <person name="Puazo M."/>
            <person name="Raj R."/>
            <person name="Reid J."/>
            <person name="Rouhana J."/>
            <person name="Saada N."/>
            <person name="Shang Y."/>
            <person name="Simmons D."/>
            <person name="Thornton R."/>
            <person name="Warren J."/>
            <person name="Weissenberger G."/>
            <person name="Zhang J."/>
            <person name="Zhang L."/>
            <person name="Zhou C."/>
            <person name="Zhu D."/>
            <person name="Muzny D."/>
            <person name="Worley K."/>
            <person name="Gibbs R."/>
        </authorList>
    </citation>
    <scope>NUCLEOTIDE SEQUENCE [LARGE SCALE GENOMIC DNA]</scope>
    <source>
        <strain evidence="10 11">ATCC 49957</strain>
    </source>
</reference>
<organism evidence="10 11">
    <name type="scientific">Pseudoroseomonas cervicalis ATCC 49957</name>
    <dbReference type="NCBI Taxonomy" id="525371"/>
    <lineage>
        <taxon>Bacteria</taxon>
        <taxon>Pseudomonadati</taxon>
        <taxon>Pseudomonadota</taxon>
        <taxon>Alphaproteobacteria</taxon>
        <taxon>Acetobacterales</taxon>
        <taxon>Roseomonadaceae</taxon>
        <taxon>Roseomonas</taxon>
    </lineage>
</organism>
<keyword evidence="11" id="KW-1185">Reference proteome</keyword>
<feature type="domain" description="BFD-like [2Fe-2S]-binding" evidence="9">
    <location>
        <begin position="22"/>
        <end position="70"/>
    </location>
</feature>
<evidence type="ECO:0000256" key="5">
    <source>
        <dbReference type="ARBA" id="ARBA00023004"/>
    </source>
</evidence>
<comment type="similarity">
    <text evidence="8">Belongs to the Bfd family.</text>
</comment>
<dbReference type="InterPro" id="IPR007419">
    <property type="entry name" value="BFD-like_2Fe2S-bd_dom"/>
</dbReference>
<evidence type="ECO:0000259" key="9">
    <source>
        <dbReference type="Pfam" id="PF04324"/>
    </source>
</evidence>
<dbReference type="EMBL" id="ADVL01000662">
    <property type="protein sequence ID" value="EFH10459.1"/>
    <property type="molecule type" value="Genomic_DNA"/>
</dbReference>
<evidence type="ECO:0000256" key="2">
    <source>
        <dbReference type="ARBA" id="ARBA00022714"/>
    </source>
</evidence>
<dbReference type="Proteomes" id="UP000005324">
    <property type="component" value="Unassembled WGS sequence"/>
</dbReference>
<dbReference type="Gene3D" id="1.10.10.1100">
    <property type="entry name" value="BFD-like [2Fe-2S]-binding domain"/>
    <property type="match status" value="1"/>
</dbReference>
<keyword evidence="4" id="KW-0249">Electron transport</keyword>
<evidence type="ECO:0000256" key="4">
    <source>
        <dbReference type="ARBA" id="ARBA00022982"/>
    </source>
</evidence>
<gene>
    <name evidence="10" type="ORF">HMPREF0731_3318</name>
</gene>